<comment type="caution">
    <text evidence="1">The sequence shown here is derived from an EMBL/GenBank/DDBJ whole genome shotgun (WGS) entry which is preliminary data.</text>
</comment>
<dbReference type="Proteomes" id="UP001165101">
    <property type="component" value="Unassembled WGS sequence"/>
</dbReference>
<reference evidence="1" key="1">
    <citation type="submission" date="2023-04" db="EMBL/GenBank/DDBJ databases">
        <title>Candida boidinii NBRC 1967.</title>
        <authorList>
            <person name="Ichikawa N."/>
            <person name="Sato H."/>
            <person name="Tonouchi N."/>
        </authorList>
    </citation>
    <scope>NUCLEOTIDE SEQUENCE</scope>
    <source>
        <strain evidence="1">NBRC 1967</strain>
    </source>
</reference>
<accession>A0ACB5TH01</accession>
<proteinExistence type="predicted"/>
<gene>
    <name evidence="1" type="ORF">Cboi01_000095400</name>
</gene>
<sequence>MTPEELLQQAGNVDIEKVKSELAERNTIRYERPNAFWIENSLKWDLKKLQDRLAMSPIKDSKMVRDVIRKRLIKEFGDLNRNFNISDLYYESLDVGDVVDLSDSFASKELTVIVALPTDPEDARYTLINQYGEILFVSKSKMGIRIPKVFPKEWFNDCIFEESQFLVDENNERISTQDITPIGKVKYSIEDDLETSRLYEGALTNNKNFTTTARHYIIPSILSGIISKELTNLVNTAWNYLPEVNLKLEVLHNVLQSTESPFHLPLVTLYKAIDVTNLKDLVQGLSSQEVTQVNKAFKKIFNKLNTSFSLYNQFDSIALGRKVIGELEMNSSVDVSLYYAFILGLRKNDQIFHHSSSSQVPYSVTIIPLNRIVQYNKIVNSFKSDTELFELTSLYMTKRMNHLSNSKQQQEESDKNADDSSSIENFEKPVYYNDLIELLKLYCAGSFNDNRLESFVIKIIRNVPFYKDSDITGSKVYELLLKLGEVKPSDDPSLWWYDSLRPSSGISGKADAEQELYDSITEDNLCHFIDFNHDPVRKIRKDFTEDVIYCIDSESALEIDDGISINKISDEEWVISSYIANPSSYLKPKDIISAIAFERGMTLYLPKIENKSGQNSVGMFPDALSQTIQLGSQKSKTKSDKKVRVLKINFKYNPITKEISRFGDNENEIQFGYAKNFVNIDYQFVDLFLKGDKDAEPKLNTVVQKFDISKEKLFEDLNKLKEVSYKLLDNGKRNGRLNSFISYRKDLETVAETDDQSIKLELKDDKIVEGSSDSQILVSEIMIMSNSVAAGFFKRNEIPAVFRIQNKLATSEPVSKFLEDIKNKNLQEISLADSNTMKKYLGSTYLTSVPSAHYSLGVECYSTVTSPLRRFNDVINHWQLQNFLTGGRILEKNNIDFCCLHLMLKEHFNKEIGYKISGFYIYKYLNQLQAEQGDQKFRCIVTSAPSSDGLVQVILLDFGVRSVLHTSQFNLKNSDPSIKKIQLSEISVGDIIDDAIIEDVDLIDGTIVLTSPRY</sequence>
<dbReference type="EMBL" id="BSXV01000307">
    <property type="protein sequence ID" value="GME88535.1"/>
    <property type="molecule type" value="Genomic_DNA"/>
</dbReference>
<evidence type="ECO:0000313" key="1">
    <source>
        <dbReference type="EMBL" id="GME88535.1"/>
    </source>
</evidence>
<evidence type="ECO:0000313" key="2">
    <source>
        <dbReference type="Proteomes" id="UP001165101"/>
    </source>
</evidence>
<organism evidence="1 2">
    <name type="scientific">Candida boidinii</name>
    <name type="common">Yeast</name>
    <dbReference type="NCBI Taxonomy" id="5477"/>
    <lineage>
        <taxon>Eukaryota</taxon>
        <taxon>Fungi</taxon>
        <taxon>Dikarya</taxon>
        <taxon>Ascomycota</taxon>
        <taxon>Saccharomycotina</taxon>
        <taxon>Pichiomycetes</taxon>
        <taxon>Pichiales</taxon>
        <taxon>Pichiaceae</taxon>
        <taxon>Ogataea</taxon>
        <taxon>Ogataea/Candida clade</taxon>
    </lineage>
</organism>
<keyword evidence="2" id="KW-1185">Reference proteome</keyword>
<name>A0ACB5TH01_CANBO</name>
<protein>
    <submittedName>
        <fullName evidence="1">Unnamed protein product</fullName>
    </submittedName>
</protein>